<feature type="compositionally biased region" description="Polar residues" evidence="1">
    <location>
        <begin position="116"/>
        <end position="126"/>
    </location>
</feature>
<evidence type="ECO:0000313" key="2">
    <source>
        <dbReference type="EMBL" id="EYC29449.1"/>
    </source>
</evidence>
<sequence>MMFAVLSPIQESEMSRVSDTPYHKLISAPIASLNSLMIQTCSPSIPSTATTSHIPVADLTSSLACSLLSCTIPTATVISPPPPYHSINHHHSMRPLFDMHNTAAITETDADVVGLSQSTKEVSIQDSDSDQGDKPLDLSLKSSSSLYSPTTSRPSVIIESPSVRNTPVRRSASSVSASREQPDVHEHFRRSLSGKWPRRSKIDDEKMRASPITRKTSFNSHGSTCTTQPHVIVSNSGVDSAYHLLCCTMATLKVKIPNFEFQLLIIFDERYLRRISKIGNEKGMPRRSHRNKCTNHSSVLMVVFIVLYYTENFIMR</sequence>
<dbReference type="Proteomes" id="UP000024635">
    <property type="component" value="Unassembled WGS sequence"/>
</dbReference>
<feature type="region of interest" description="Disordered" evidence="1">
    <location>
        <begin position="116"/>
        <end position="193"/>
    </location>
</feature>
<dbReference type="SMART" id="SM00711">
    <property type="entry name" value="TDU"/>
    <property type="match status" value="1"/>
</dbReference>
<dbReference type="EMBL" id="JARK01001342">
    <property type="protein sequence ID" value="EYC29449.1"/>
    <property type="molecule type" value="Genomic_DNA"/>
</dbReference>
<evidence type="ECO:0000256" key="1">
    <source>
        <dbReference type="SAM" id="MobiDB-lite"/>
    </source>
</evidence>
<evidence type="ECO:0000313" key="3">
    <source>
        <dbReference type="Proteomes" id="UP000024635"/>
    </source>
</evidence>
<name>A0A016VPE5_9BILA</name>
<dbReference type="InterPro" id="IPR006627">
    <property type="entry name" value="TDU_repeat"/>
</dbReference>
<gene>
    <name evidence="2" type="primary">Acey_s0006.g2980</name>
    <name evidence="2" type="synonym">Acey-R08C7.12</name>
    <name evidence="2" type="ORF">Y032_0006g2980</name>
</gene>
<feature type="compositionally biased region" description="Low complexity" evidence="1">
    <location>
        <begin position="168"/>
        <end position="179"/>
    </location>
</feature>
<dbReference type="AlphaFoldDB" id="A0A016VPE5"/>
<accession>A0A016VPE5</accession>
<reference evidence="3" key="1">
    <citation type="journal article" date="2015" name="Nat. Genet.">
        <title>The genome and transcriptome of the zoonotic hookworm Ancylostoma ceylanicum identify infection-specific gene families.</title>
        <authorList>
            <person name="Schwarz E.M."/>
            <person name="Hu Y."/>
            <person name="Antoshechkin I."/>
            <person name="Miller M.M."/>
            <person name="Sternberg P.W."/>
            <person name="Aroian R.V."/>
        </authorList>
    </citation>
    <scope>NUCLEOTIDE SEQUENCE</scope>
    <source>
        <strain evidence="3">HY135</strain>
    </source>
</reference>
<organism evidence="2 3">
    <name type="scientific">Ancylostoma ceylanicum</name>
    <dbReference type="NCBI Taxonomy" id="53326"/>
    <lineage>
        <taxon>Eukaryota</taxon>
        <taxon>Metazoa</taxon>
        <taxon>Ecdysozoa</taxon>
        <taxon>Nematoda</taxon>
        <taxon>Chromadorea</taxon>
        <taxon>Rhabditida</taxon>
        <taxon>Rhabditina</taxon>
        <taxon>Rhabditomorpha</taxon>
        <taxon>Strongyloidea</taxon>
        <taxon>Ancylostomatidae</taxon>
        <taxon>Ancylostomatinae</taxon>
        <taxon>Ancylostoma</taxon>
    </lineage>
</organism>
<dbReference type="OrthoDB" id="5851072at2759"/>
<keyword evidence="3" id="KW-1185">Reference proteome</keyword>
<protein>
    <submittedName>
        <fullName evidence="2">Uncharacterized protein</fullName>
    </submittedName>
</protein>
<comment type="caution">
    <text evidence="2">The sequence shown here is derived from an EMBL/GenBank/DDBJ whole genome shotgun (WGS) entry which is preliminary data.</text>
</comment>
<feature type="compositionally biased region" description="Low complexity" evidence="1">
    <location>
        <begin position="137"/>
        <end position="152"/>
    </location>
</feature>
<proteinExistence type="predicted"/>